<dbReference type="Pfam" id="PF00561">
    <property type="entry name" value="Abhydrolase_1"/>
    <property type="match status" value="1"/>
</dbReference>
<dbReference type="PRINTS" id="PR00111">
    <property type="entry name" value="ABHYDROLASE"/>
</dbReference>
<keyword evidence="4" id="KW-1185">Reference proteome</keyword>
<accession>A0ABV9FJU4</accession>
<dbReference type="SUPFAM" id="SSF53474">
    <property type="entry name" value="alpha/beta-Hydrolases"/>
    <property type="match status" value="1"/>
</dbReference>
<dbReference type="PANTHER" id="PTHR43798">
    <property type="entry name" value="MONOACYLGLYCEROL LIPASE"/>
    <property type="match status" value="1"/>
</dbReference>
<feature type="domain" description="AB hydrolase-1" evidence="2">
    <location>
        <begin position="22"/>
        <end position="250"/>
    </location>
</feature>
<evidence type="ECO:0000259" key="2">
    <source>
        <dbReference type="Pfam" id="PF00561"/>
    </source>
</evidence>
<evidence type="ECO:0000313" key="4">
    <source>
        <dbReference type="Proteomes" id="UP001596028"/>
    </source>
</evidence>
<reference evidence="4" key="1">
    <citation type="journal article" date="2019" name="Int. J. Syst. Evol. Microbiol.">
        <title>The Global Catalogue of Microorganisms (GCM) 10K type strain sequencing project: providing services to taxonomists for standard genome sequencing and annotation.</title>
        <authorList>
            <consortium name="The Broad Institute Genomics Platform"/>
            <consortium name="The Broad Institute Genome Sequencing Center for Infectious Disease"/>
            <person name="Wu L."/>
            <person name="Ma J."/>
        </authorList>
    </citation>
    <scope>NUCLEOTIDE SEQUENCE [LARGE SCALE GENOMIC DNA]</scope>
    <source>
        <strain evidence="4">CCUG 49571</strain>
    </source>
</reference>
<proteinExistence type="predicted"/>
<dbReference type="RefSeq" id="WP_378102637.1">
    <property type="nucleotide sequence ID" value="NZ_JBHSEP010000033.1"/>
</dbReference>
<dbReference type="EMBL" id="JBHSEP010000033">
    <property type="protein sequence ID" value="MFC4601907.1"/>
    <property type="molecule type" value="Genomic_DNA"/>
</dbReference>
<dbReference type="InterPro" id="IPR000639">
    <property type="entry name" value="Epox_hydrolase-like"/>
</dbReference>
<sequence>MDKKMLSTGVAIAYEETGSGDPIVLLHGFCGSRLYWEKTLPHLAGYGRVIALDLRGHGSSDAAGSEESYTMENLADDVAAFMKELDLPTISLFGHSLGGYAALAFAEKYPERLKALGLVHSTAFPDTEQAKENRLKAVETIRSQGVARFVDGLVPKLFSSEHGESRPELIERAKEIGYGTSAEGAAGCALGMRARPDRVSVLERLELPVLLLAGESDEVIPPERRFPVSGRHVTAVTLSGAGHMGMMEDPQAMAASIGSFVDRNRGQGHV</sequence>
<evidence type="ECO:0000313" key="3">
    <source>
        <dbReference type="EMBL" id="MFC4601907.1"/>
    </source>
</evidence>
<dbReference type="InterPro" id="IPR000073">
    <property type="entry name" value="AB_hydrolase_1"/>
</dbReference>
<dbReference type="PANTHER" id="PTHR43798:SF31">
    <property type="entry name" value="AB HYDROLASE SUPERFAMILY PROTEIN YCLE"/>
    <property type="match status" value="1"/>
</dbReference>
<dbReference type="InterPro" id="IPR029058">
    <property type="entry name" value="AB_hydrolase_fold"/>
</dbReference>
<dbReference type="InterPro" id="IPR050266">
    <property type="entry name" value="AB_hydrolase_sf"/>
</dbReference>
<dbReference type="Gene3D" id="3.40.50.1820">
    <property type="entry name" value="alpha/beta hydrolase"/>
    <property type="match status" value="1"/>
</dbReference>
<dbReference type="PRINTS" id="PR00412">
    <property type="entry name" value="EPOXHYDRLASE"/>
</dbReference>
<evidence type="ECO:0000256" key="1">
    <source>
        <dbReference type="ARBA" id="ARBA00022801"/>
    </source>
</evidence>
<gene>
    <name evidence="3" type="ORF">ACFO3S_26970</name>
</gene>
<name>A0ABV9FJU4_9BACL</name>
<organism evidence="3 4">
    <name type="scientific">Cohnella hongkongensis</name>
    <dbReference type="NCBI Taxonomy" id="178337"/>
    <lineage>
        <taxon>Bacteria</taxon>
        <taxon>Bacillati</taxon>
        <taxon>Bacillota</taxon>
        <taxon>Bacilli</taxon>
        <taxon>Bacillales</taxon>
        <taxon>Paenibacillaceae</taxon>
        <taxon>Cohnella</taxon>
    </lineage>
</organism>
<keyword evidence="1 3" id="KW-0378">Hydrolase</keyword>
<protein>
    <submittedName>
        <fullName evidence="3">Alpha/beta fold hydrolase</fullName>
    </submittedName>
</protein>
<dbReference type="GO" id="GO:0016787">
    <property type="term" value="F:hydrolase activity"/>
    <property type="evidence" value="ECO:0007669"/>
    <property type="project" value="UniProtKB-KW"/>
</dbReference>
<comment type="caution">
    <text evidence="3">The sequence shown here is derived from an EMBL/GenBank/DDBJ whole genome shotgun (WGS) entry which is preliminary data.</text>
</comment>
<dbReference type="Proteomes" id="UP001596028">
    <property type="component" value="Unassembled WGS sequence"/>
</dbReference>